<keyword evidence="2" id="KW-1185">Reference proteome</keyword>
<dbReference type="EMBL" id="JMIB01000002">
    <property type="protein sequence ID" value="KDM93377.1"/>
    <property type="molecule type" value="Genomic_DNA"/>
</dbReference>
<organism evidence="1 2">
    <name type="scientific">Photobacterium galatheae</name>
    <dbReference type="NCBI Taxonomy" id="1654360"/>
    <lineage>
        <taxon>Bacteria</taxon>
        <taxon>Pseudomonadati</taxon>
        <taxon>Pseudomonadota</taxon>
        <taxon>Gammaproteobacteria</taxon>
        <taxon>Vibrionales</taxon>
        <taxon>Vibrionaceae</taxon>
        <taxon>Photobacterium</taxon>
    </lineage>
</organism>
<dbReference type="RefSeq" id="WP_036747645.1">
    <property type="nucleotide sequence ID" value="NZ_JAGSGC010000001.1"/>
</dbReference>
<name>A0A066S0B1_9GAMM</name>
<proteinExistence type="predicted"/>
<sequence length="166" mass="18695">MIKIIKDVNGREYEFQIRWNNENLINGEAEFILKAIKSPEGGTVEAIVKIILMEESVCIVIDLLTEHGWATKFIPITELFQGESQAEQFIENMPPLIFGDPILGCLMRSGLSALIGEILSCKDNTSEVDMLHERLLAICRCLRAKSNTITIKITLRAMKCMCFDMG</sequence>
<protein>
    <submittedName>
        <fullName evidence="1">Uncharacterized protein</fullName>
    </submittedName>
</protein>
<evidence type="ECO:0000313" key="2">
    <source>
        <dbReference type="Proteomes" id="UP000027192"/>
    </source>
</evidence>
<accession>A0A066S0B1</accession>
<comment type="caution">
    <text evidence="1">The sequence shown here is derived from an EMBL/GenBank/DDBJ whole genome shotgun (WGS) entry which is preliminary data.</text>
</comment>
<dbReference type="Proteomes" id="UP000027192">
    <property type="component" value="Unassembled WGS sequence"/>
</dbReference>
<gene>
    <name evidence="1" type="ORF">EA58_00460</name>
</gene>
<reference evidence="1 2" key="1">
    <citation type="submission" date="2014-04" db="EMBL/GenBank/DDBJ databases">
        <title>Draft genome sequence of Photobacterium halotolerans S2753: a solonamide, ngercheumicin and holomycin producer.</title>
        <authorList>
            <person name="Machado H.R."/>
            <person name="Gram L."/>
        </authorList>
    </citation>
    <scope>NUCLEOTIDE SEQUENCE [LARGE SCALE GENOMIC DNA]</scope>
    <source>
        <strain evidence="1 2">S2753</strain>
    </source>
</reference>
<dbReference type="AlphaFoldDB" id="A0A066S0B1"/>
<evidence type="ECO:0000313" key="1">
    <source>
        <dbReference type="EMBL" id="KDM93377.1"/>
    </source>
</evidence>